<feature type="domain" description="Glycosyltransferase 61 catalytic" evidence="8">
    <location>
        <begin position="127"/>
        <end position="300"/>
    </location>
</feature>
<dbReference type="OrthoDB" id="182122at2"/>
<organism evidence="9 10">
    <name type="scientific">Niallia nealsonii</name>
    <dbReference type="NCBI Taxonomy" id="115979"/>
    <lineage>
        <taxon>Bacteria</taxon>
        <taxon>Bacillati</taxon>
        <taxon>Bacillota</taxon>
        <taxon>Bacilli</taxon>
        <taxon>Bacillales</taxon>
        <taxon>Bacillaceae</taxon>
        <taxon>Niallia</taxon>
    </lineage>
</organism>
<keyword evidence="2" id="KW-0328">Glycosyltransferase</keyword>
<reference evidence="9 10" key="1">
    <citation type="journal article" date="2003" name="Int. J. Syst. Evol. Microbiol.">
        <title>Bacillus nealsonii sp. nov., isolated from a spacecraft-assembly facility, whose spores are gamma-radiation resistant.</title>
        <authorList>
            <person name="Venkateswaran K."/>
            <person name="Kempf M."/>
            <person name="Chen F."/>
            <person name="Satomi M."/>
            <person name="Nicholson W."/>
            <person name="Kern R."/>
        </authorList>
    </citation>
    <scope>NUCLEOTIDE SEQUENCE [LARGE SCALE GENOMIC DNA]</scope>
    <source>
        <strain evidence="9 10">FO-92</strain>
    </source>
</reference>
<evidence type="ECO:0000256" key="1">
    <source>
        <dbReference type="ARBA" id="ARBA00004167"/>
    </source>
</evidence>
<sequence length="367" mass="42441">MKHKKTNNNYLKTKDWINTTINSSELASSYYKEMFDEEIIEVPIPKGVNPPNWGAYRKFTKAFVATIDNGSIWKDNFNFFVVTPDKKLLCDLVFEGWWDNFIPNNMPESTLNISSATILTGSATNNYYHWLFDILPRIHLIKLNGMEVEKYVFEKLKWPIQFETLEKLGIPQKKILQIESPNSHIKADKLIVASIPELSGSCPKWANDFVRETFLNSKQIAKINEFERIYISREDANWRKVSNEEEVTNYLVKKGFKKVALTNMSLDEQINIFNSAQIIVSPNGAQLGNLVFCNPGAIIIELFNQTTGEFFNISHYLKLDYFHLKCKAANNQFKNKALHDSGPPEFLRNNFFVNIKELEYILKLVGI</sequence>
<evidence type="ECO:0000256" key="2">
    <source>
        <dbReference type="ARBA" id="ARBA00022676"/>
    </source>
</evidence>
<dbReference type="RefSeq" id="WP_101178059.1">
    <property type="nucleotide sequence ID" value="NZ_PISE01000034.1"/>
</dbReference>
<keyword evidence="6" id="KW-0472">Membrane</keyword>
<dbReference type="GO" id="GO:0016757">
    <property type="term" value="F:glycosyltransferase activity"/>
    <property type="evidence" value="ECO:0007669"/>
    <property type="project" value="UniProtKB-KW"/>
</dbReference>
<keyword evidence="7" id="KW-0325">Glycoprotein</keyword>
<gene>
    <name evidence="9" type="ORF">CWS01_15265</name>
</gene>
<dbReference type="InterPro" id="IPR049625">
    <property type="entry name" value="Glyco_transf_61_cat"/>
</dbReference>
<comment type="caution">
    <text evidence="9">The sequence shown here is derived from an EMBL/GenBank/DDBJ whole genome shotgun (WGS) entry which is preliminary data.</text>
</comment>
<dbReference type="Proteomes" id="UP000233375">
    <property type="component" value="Unassembled WGS sequence"/>
</dbReference>
<dbReference type="PANTHER" id="PTHR20961">
    <property type="entry name" value="GLYCOSYLTRANSFERASE"/>
    <property type="match status" value="1"/>
</dbReference>
<dbReference type="GO" id="GO:0016020">
    <property type="term" value="C:membrane"/>
    <property type="evidence" value="ECO:0007669"/>
    <property type="project" value="UniProtKB-SubCell"/>
</dbReference>
<comment type="subcellular location">
    <subcellularLocation>
        <location evidence="1">Membrane</location>
        <topology evidence="1">Single-pass membrane protein</topology>
    </subcellularLocation>
</comment>
<dbReference type="EMBL" id="PISE01000034">
    <property type="protein sequence ID" value="PKG22762.1"/>
    <property type="molecule type" value="Genomic_DNA"/>
</dbReference>
<dbReference type="Pfam" id="PF04577">
    <property type="entry name" value="Glyco_transf_61"/>
    <property type="match status" value="1"/>
</dbReference>
<evidence type="ECO:0000256" key="6">
    <source>
        <dbReference type="ARBA" id="ARBA00023136"/>
    </source>
</evidence>
<dbReference type="PANTHER" id="PTHR20961:SF38">
    <property type="entry name" value="PROTEIN O-LINKED-MANNOSE BETA-1,4-N-ACETYLGLUCOSAMINYLTRANSFERASE 2"/>
    <property type="match status" value="1"/>
</dbReference>
<evidence type="ECO:0000313" key="9">
    <source>
        <dbReference type="EMBL" id="PKG22762.1"/>
    </source>
</evidence>
<keyword evidence="10" id="KW-1185">Reference proteome</keyword>
<evidence type="ECO:0000313" key="10">
    <source>
        <dbReference type="Proteomes" id="UP000233375"/>
    </source>
</evidence>
<keyword evidence="3" id="KW-0808">Transferase</keyword>
<accession>A0A2N0YZS4</accession>
<name>A0A2N0YZS4_9BACI</name>
<proteinExistence type="predicted"/>
<protein>
    <recommendedName>
        <fullName evidence="8">Glycosyltransferase 61 catalytic domain-containing protein</fullName>
    </recommendedName>
</protein>
<evidence type="ECO:0000256" key="4">
    <source>
        <dbReference type="ARBA" id="ARBA00022692"/>
    </source>
</evidence>
<evidence type="ECO:0000259" key="8">
    <source>
        <dbReference type="Pfam" id="PF04577"/>
    </source>
</evidence>
<evidence type="ECO:0000256" key="5">
    <source>
        <dbReference type="ARBA" id="ARBA00022989"/>
    </source>
</evidence>
<dbReference type="InterPro" id="IPR007657">
    <property type="entry name" value="Glycosyltransferase_61"/>
</dbReference>
<evidence type="ECO:0000256" key="3">
    <source>
        <dbReference type="ARBA" id="ARBA00022679"/>
    </source>
</evidence>
<dbReference type="AlphaFoldDB" id="A0A2N0YZS4"/>
<keyword evidence="5" id="KW-1133">Transmembrane helix</keyword>
<evidence type="ECO:0000256" key="7">
    <source>
        <dbReference type="ARBA" id="ARBA00023180"/>
    </source>
</evidence>
<keyword evidence="4" id="KW-0812">Transmembrane</keyword>